<proteinExistence type="predicted"/>
<comment type="caution">
    <text evidence="2">The sequence shown here is derived from an EMBL/GenBank/DDBJ whole genome shotgun (WGS) entry which is preliminary data.</text>
</comment>
<dbReference type="Gene3D" id="3.40.50.10540">
    <property type="entry name" value="Crotonobetainyl-coa:carnitine coa-transferase, domain 1"/>
    <property type="match status" value="1"/>
</dbReference>
<dbReference type="EMBL" id="QKYU01000001">
    <property type="protein sequence ID" value="PZW51088.1"/>
    <property type="molecule type" value="Genomic_DNA"/>
</dbReference>
<evidence type="ECO:0000313" key="3">
    <source>
        <dbReference type="Proteomes" id="UP000249688"/>
    </source>
</evidence>
<protein>
    <submittedName>
        <fullName evidence="2">Formyl-CoA transferase</fullName>
    </submittedName>
</protein>
<sequence>MAGVLDGLRVVDFSRVFAGPAATQVLGDLGAEVIKIEEPGRGDEARGFGANAETLARFGASPSFLALNRNKRSIALDLKSPAGLAMARRLALSADVLVHNFRPGTMEKWGLGWEDLRAQNPRLIHCGFSAYGETGPMRDFGANDVALQAHSGLMELTGEPDRPPVRVGTAGIDLHGSLGMVCAILAALLHRAQSGEGQKVTSSLLQSSAHLMSYFYTDWWLAGTRHQRMGTANHLSVPNQVFPAADGDVVIIAPSDDMWRRLAQALDPARLDLPEFAGALDRRIHRGKLVAVLSEVTRGLAAEEIVRRLGAARVNVAKVNSVAEAADHPQLEAIGGVLEFERQGATMRSVAPPFTLTATPASVRRRPPEVGEHGEEILHELGLSEAEIFAARQAGAFGPAAIRSLCQPAG</sequence>
<keyword evidence="1 2" id="KW-0808">Transferase</keyword>
<dbReference type="InterPro" id="IPR003673">
    <property type="entry name" value="CoA-Trfase_fam_III"/>
</dbReference>
<dbReference type="Proteomes" id="UP000249688">
    <property type="component" value="Unassembled WGS sequence"/>
</dbReference>
<dbReference type="InterPro" id="IPR050483">
    <property type="entry name" value="CoA-transferase_III_domain"/>
</dbReference>
<dbReference type="GO" id="GO:0008410">
    <property type="term" value="F:CoA-transferase activity"/>
    <property type="evidence" value="ECO:0007669"/>
    <property type="project" value="TreeGrafter"/>
</dbReference>
<dbReference type="PANTHER" id="PTHR48207">
    <property type="entry name" value="SUCCINATE--HYDROXYMETHYLGLUTARATE COA-TRANSFERASE"/>
    <property type="match status" value="1"/>
</dbReference>
<dbReference type="SUPFAM" id="SSF89796">
    <property type="entry name" value="CoA-transferase family III (CaiB/BaiF)"/>
    <property type="match status" value="1"/>
</dbReference>
<dbReference type="Pfam" id="PF02515">
    <property type="entry name" value="CoA_transf_3"/>
    <property type="match status" value="1"/>
</dbReference>
<organism evidence="2 3">
    <name type="scientific">Humitalea rosea</name>
    <dbReference type="NCBI Taxonomy" id="990373"/>
    <lineage>
        <taxon>Bacteria</taxon>
        <taxon>Pseudomonadati</taxon>
        <taxon>Pseudomonadota</taxon>
        <taxon>Alphaproteobacteria</taxon>
        <taxon>Acetobacterales</taxon>
        <taxon>Roseomonadaceae</taxon>
        <taxon>Humitalea</taxon>
    </lineage>
</organism>
<dbReference type="OrthoDB" id="9806585at2"/>
<accession>A0A2W7IWF9</accession>
<gene>
    <name evidence="2" type="ORF">C8P66_101306</name>
</gene>
<evidence type="ECO:0000313" key="2">
    <source>
        <dbReference type="EMBL" id="PZW51088.1"/>
    </source>
</evidence>
<dbReference type="InterPro" id="IPR023606">
    <property type="entry name" value="CoA-Trfase_III_dom_1_sf"/>
</dbReference>
<dbReference type="RefSeq" id="WP_111396360.1">
    <property type="nucleotide sequence ID" value="NZ_QKYU01000001.1"/>
</dbReference>
<reference evidence="2 3" key="1">
    <citation type="submission" date="2018-06" db="EMBL/GenBank/DDBJ databases">
        <title>Genomic Encyclopedia of Archaeal and Bacterial Type Strains, Phase II (KMG-II): from individual species to whole genera.</title>
        <authorList>
            <person name="Goeker M."/>
        </authorList>
    </citation>
    <scope>NUCLEOTIDE SEQUENCE [LARGE SCALE GENOMIC DNA]</scope>
    <source>
        <strain evidence="2 3">DSM 24525</strain>
    </source>
</reference>
<evidence type="ECO:0000256" key="1">
    <source>
        <dbReference type="ARBA" id="ARBA00022679"/>
    </source>
</evidence>
<dbReference type="Gene3D" id="3.30.1540.10">
    <property type="entry name" value="formyl-coa transferase, domain 3"/>
    <property type="match status" value="1"/>
</dbReference>
<name>A0A2W7IWF9_9PROT</name>
<dbReference type="InterPro" id="IPR044855">
    <property type="entry name" value="CoA-Trfase_III_dom3_sf"/>
</dbReference>
<dbReference type="PANTHER" id="PTHR48207:SF3">
    <property type="entry name" value="SUCCINATE--HYDROXYMETHYLGLUTARATE COA-TRANSFERASE"/>
    <property type="match status" value="1"/>
</dbReference>
<keyword evidence="3" id="KW-1185">Reference proteome</keyword>
<dbReference type="AlphaFoldDB" id="A0A2W7IWF9"/>